<dbReference type="AlphaFoldDB" id="A0A4Q4QYU2"/>
<comment type="caution">
    <text evidence="2">The sequence shown here is derived from an EMBL/GenBank/DDBJ whole genome shotgun (WGS) entry which is preliminary data.</text>
</comment>
<evidence type="ECO:0000313" key="3">
    <source>
        <dbReference type="Proteomes" id="UP000293823"/>
    </source>
</evidence>
<dbReference type="EMBL" id="PEJP01000046">
    <property type="protein sequence ID" value="RYO48975.1"/>
    <property type="molecule type" value="Genomic_DNA"/>
</dbReference>
<name>A0A4Q4QYU2_9PLEO</name>
<dbReference type="OrthoDB" id="3842522at2759"/>
<evidence type="ECO:0000313" key="2">
    <source>
        <dbReference type="EMBL" id="RYO48975.1"/>
    </source>
</evidence>
<feature type="region of interest" description="Disordered" evidence="1">
    <location>
        <begin position="282"/>
        <end position="308"/>
    </location>
</feature>
<proteinExistence type="predicted"/>
<protein>
    <submittedName>
        <fullName evidence="2">Uncharacterized protein</fullName>
    </submittedName>
</protein>
<organism evidence="2 3">
    <name type="scientific">Alternaria arborescens</name>
    <dbReference type="NCBI Taxonomy" id="156630"/>
    <lineage>
        <taxon>Eukaryota</taxon>
        <taxon>Fungi</taxon>
        <taxon>Dikarya</taxon>
        <taxon>Ascomycota</taxon>
        <taxon>Pezizomycotina</taxon>
        <taxon>Dothideomycetes</taxon>
        <taxon>Pleosporomycetidae</taxon>
        <taxon>Pleosporales</taxon>
        <taxon>Pleosporineae</taxon>
        <taxon>Pleosporaceae</taxon>
        <taxon>Alternaria</taxon>
        <taxon>Alternaria sect. Alternaria</taxon>
    </lineage>
</organism>
<accession>A0A4Q4QYU2</accession>
<evidence type="ECO:0000256" key="1">
    <source>
        <dbReference type="SAM" id="MobiDB-lite"/>
    </source>
</evidence>
<sequence>MATAANIKLPIQQYQRGKLELGKLILRHTGDHPLTAGDLTTLFGDVSGLRNVEIYAESLVLTDSFITAGVNLGVHVTELTLAEKKTSGHAWIDPSESPGANHITGAGVPATLDGSAAGKLSVYIQELSENTERLTLLAKGGKGGNSQSANTFGGTGGAGGNIAIVACTRFTELHDLIQGVLKRECFDLTVDLTTKAWPASTAIDKPGSTTSAKPKTDPQYAAEIIRDVKAARDRLSGADKKVIDGFFVFFDQELQTFADAQAALSQAVTFVCHHVRENTKGITSGASASAGDSPGGPDTDRKDPSVHFGNSGAAGRTFNFYLPAFNVESRAEGLRKSPVPFAHPEQCDMLLEKAVNLLFFNSPTFTTKAVMLLQRLISRLSFLPLQVNDSLYQACEAHEVFKTMKWTTRLEKVQTSARHHLAYHYSGQSAFTGYVKDHFPLLSYHQYQADLDAATKDLEAFEAVYIWYMAKDTNQRELDISPMVERNRVAEREKSINDDINDLSKMCCNKLDKIDNLKQPVNAARSAVQAQYELVKHIINDDFELSFPQLISAATSIASTPEMPMQFLQASNILYEGTTPIPDNAGVPQRKTLLLDNLTPGLANVSTFSAAAKFESDGSLVRDDGEIGAKILVDQKALEDFVKDSSTSNFGKAGQDPLRKLDDLIRLITARNTAIVKFNVYVGMIKDRQLALQQNAKEGSQITANKLTYNDSEIESMTAWMQSSYQQARMAYMKILARMQLAIKYRWLIYDDLLLVPSDAMDLVTKTTNRKYDAPQAMISYTLRTLRMNVEANFGPALEIWGGGGIPDKMHGLPWTLPETKRNELISDIKQAQIREDATVAGVPVIPASPTNGTSSDDSSAPTTLPTAPAELKPIQSTDPVVAVTFQIPVPDKNNSESNPFNKTCNVRIHRTKVIFNDLGLADDVDEALFTVRLVQSTPDEKPEIVQDRYGVSHKFYHETIERIYKFRVNRVKDPHGKEDDTFKCTDVVGGDVEVELTKDEAQTLDWVNHGPFTTWKLDLSGTNLKEFDFIDDSDIFLEFTGTSYATKDAAKGKSKPV</sequence>
<keyword evidence="3" id="KW-1185">Reference proteome</keyword>
<feature type="compositionally biased region" description="Low complexity" evidence="1">
    <location>
        <begin position="284"/>
        <end position="297"/>
    </location>
</feature>
<reference evidence="3" key="1">
    <citation type="journal article" date="2019" name="bioRxiv">
        <title>Genomics, evolutionary history and diagnostics of the Alternaria alternata species group including apple and Asian pear pathotypes.</title>
        <authorList>
            <person name="Armitage A.D."/>
            <person name="Cockerton H.M."/>
            <person name="Sreenivasaprasad S."/>
            <person name="Woodhall J.W."/>
            <person name="Lane C.R."/>
            <person name="Harrison R.J."/>
            <person name="Clarkson J.P."/>
        </authorList>
    </citation>
    <scope>NUCLEOTIDE SEQUENCE [LARGE SCALE GENOMIC DNA]</scope>
    <source>
        <strain evidence="3">RGR 97.0016</strain>
    </source>
</reference>
<gene>
    <name evidence="2" type="ORF">AA0113_g9740</name>
</gene>
<dbReference type="Proteomes" id="UP000293823">
    <property type="component" value="Unassembled WGS sequence"/>
</dbReference>